<dbReference type="EMBL" id="JAPVEA010000006">
    <property type="protein sequence ID" value="KAJ5450566.1"/>
    <property type="molecule type" value="Genomic_DNA"/>
</dbReference>
<evidence type="ECO:0000256" key="2">
    <source>
        <dbReference type="SAM" id="SignalP"/>
    </source>
</evidence>
<gene>
    <name evidence="3" type="ORF">N7458_007015</name>
</gene>
<reference evidence="3" key="1">
    <citation type="submission" date="2022-12" db="EMBL/GenBank/DDBJ databases">
        <authorList>
            <person name="Petersen C."/>
        </authorList>
    </citation>
    <scope>NUCLEOTIDE SEQUENCE</scope>
    <source>
        <strain evidence="3">IBT 16125</strain>
    </source>
</reference>
<feature type="region of interest" description="Disordered" evidence="1">
    <location>
        <begin position="26"/>
        <end position="59"/>
    </location>
</feature>
<reference evidence="3" key="2">
    <citation type="journal article" date="2023" name="IMA Fungus">
        <title>Comparative genomic study of the Penicillium genus elucidates a diverse pangenome and 15 lateral gene transfer events.</title>
        <authorList>
            <person name="Petersen C."/>
            <person name="Sorensen T."/>
            <person name="Nielsen M.R."/>
            <person name="Sondergaard T.E."/>
            <person name="Sorensen J.L."/>
            <person name="Fitzpatrick D.A."/>
            <person name="Frisvad J.C."/>
            <person name="Nielsen K.L."/>
        </authorList>
    </citation>
    <scope>NUCLEOTIDE SEQUENCE</scope>
    <source>
        <strain evidence="3">IBT 16125</strain>
    </source>
</reference>
<sequence>MPLKIDTTALIVLVVAILGSHHRTASSSTYICSSHRDTPIPDHSTHTDSHASVFPTVGQ</sequence>
<feature type="compositionally biased region" description="Basic and acidic residues" evidence="1">
    <location>
        <begin position="34"/>
        <end position="49"/>
    </location>
</feature>
<dbReference type="Proteomes" id="UP001213681">
    <property type="component" value="Unassembled WGS sequence"/>
</dbReference>
<dbReference type="AlphaFoldDB" id="A0AAD6G3I7"/>
<evidence type="ECO:0000313" key="3">
    <source>
        <dbReference type="EMBL" id="KAJ5450566.1"/>
    </source>
</evidence>
<keyword evidence="2" id="KW-0732">Signal</keyword>
<feature type="signal peptide" evidence="2">
    <location>
        <begin position="1"/>
        <end position="27"/>
    </location>
</feature>
<protein>
    <recommendedName>
        <fullName evidence="5">Secreted protein</fullName>
    </recommendedName>
</protein>
<dbReference type="GeneID" id="81600640"/>
<evidence type="ECO:0000256" key="1">
    <source>
        <dbReference type="SAM" id="MobiDB-lite"/>
    </source>
</evidence>
<feature type="chain" id="PRO_5041971894" description="Secreted protein" evidence="2">
    <location>
        <begin position="28"/>
        <end position="59"/>
    </location>
</feature>
<evidence type="ECO:0008006" key="5">
    <source>
        <dbReference type="Google" id="ProtNLM"/>
    </source>
</evidence>
<comment type="caution">
    <text evidence="3">The sequence shown here is derived from an EMBL/GenBank/DDBJ whole genome shotgun (WGS) entry which is preliminary data.</text>
</comment>
<organism evidence="3 4">
    <name type="scientific">Penicillium daleae</name>
    <dbReference type="NCBI Taxonomy" id="63821"/>
    <lineage>
        <taxon>Eukaryota</taxon>
        <taxon>Fungi</taxon>
        <taxon>Dikarya</taxon>
        <taxon>Ascomycota</taxon>
        <taxon>Pezizomycotina</taxon>
        <taxon>Eurotiomycetes</taxon>
        <taxon>Eurotiomycetidae</taxon>
        <taxon>Eurotiales</taxon>
        <taxon>Aspergillaceae</taxon>
        <taxon>Penicillium</taxon>
    </lineage>
</organism>
<accession>A0AAD6G3I7</accession>
<proteinExistence type="predicted"/>
<name>A0AAD6G3I7_9EURO</name>
<keyword evidence="4" id="KW-1185">Reference proteome</keyword>
<dbReference type="RefSeq" id="XP_056766101.1">
    <property type="nucleotide sequence ID" value="XM_056910397.1"/>
</dbReference>
<evidence type="ECO:0000313" key="4">
    <source>
        <dbReference type="Proteomes" id="UP001213681"/>
    </source>
</evidence>